<evidence type="ECO:0000256" key="1">
    <source>
        <dbReference type="ARBA" id="ARBA00023235"/>
    </source>
</evidence>
<dbReference type="PROSITE" id="PS52039">
    <property type="entry name" value="TOPO_IA_2"/>
    <property type="match status" value="1"/>
</dbReference>
<feature type="region of interest" description="Disordered" evidence="2">
    <location>
        <begin position="448"/>
        <end position="480"/>
    </location>
</feature>
<dbReference type="AlphaFoldDB" id="A0A4R5K6F9"/>
<dbReference type="InterPro" id="IPR013824">
    <property type="entry name" value="Topo_IA_cen_sub1"/>
</dbReference>
<dbReference type="Gene3D" id="1.10.290.10">
    <property type="entry name" value="Topoisomerase I, domain 4"/>
    <property type="match status" value="1"/>
</dbReference>
<accession>A0A4R5K6F9</accession>
<dbReference type="SUPFAM" id="SSF56712">
    <property type="entry name" value="Prokaryotic type I DNA topoisomerase"/>
    <property type="match status" value="1"/>
</dbReference>
<feature type="compositionally biased region" description="Basic and acidic residues" evidence="2">
    <location>
        <begin position="457"/>
        <end position="466"/>
    </location>
</feature>
<evidence type="ECO:0000313" key="5">
    <source>
        <dbReference type="Proteomes" id="UP000295511"/>
    </source>
</evidence>
<dbReference type="InterPro" id="IPR013497">
    <property type="entry name" value="Topo_IA_cen"/>
</dbReference>
<feature type="domain" description="Topo IA-type catalytic" evidence="3">
    <location>
        <begin position="148"/>
        <end position="596"/>
    </location>
</feature>
<dbReference type="PANTHER" id="PTHR11390">
    <property type="entry name" value="PROKARYOTIC DNA TOPOISOMERASE"/>
    <property type="match status" value="1"/>
</dbReference>
<keyword evidence="1 4" id="KW-0413">Isomerase</keyword>
<dbReference type="InterPro" id="IPR000380">
    <property type="entry name" value="Topo_IA"/>
</dbReference>
<evidence type="ECO:0000256" key="2">
    <source>
        <dbReference type="SAM" id="MobiDB-lite"/>
    </source>
</evidence>
<dbReference type="GO" id="GO:0006310">
    <property type="term" value="P:DNA recombination"/>
    <property type="evidence" value="ECO:0007669"/>
    <property type="project" value="TreeGrafter"/>
</dbReference>
<evidence type="ECO:0000259" key="3">
    <source>
        <dbReference type="PROSITE" id="PS52039"/>
    </source>
</evidence>
<feature type="compositionally biased region" description="Polar residues" evidence="2">
    <location>
        <begin position="253"/>
        <end position="272"/>
    </location>
</feature>
<dbReference type="GO" id="GO:0003677">
    <property type="term" value="F:DNA binding"/>
    <property type="evidence" value="ECO:0007669"/>
    <property type="project" value="InterPro"/>
</dbReference>
<dbReference type="Gene3D" id="1.10.460.10">
    <property type="entry name" value="Topoisomerase I, domain 2"/>
    <property type="match status" value="1"/>
</dbReference>
<protein>
    <submittedName>
        <fullName evidence="4">DNA topoisomerase I</fullName>
    </submittedName>
</protein>
<dbReference type="GO" id="GO:0043597">
    <property type="term" value="C:cytoplasmic replication fork"/>
    <property type="evidence" value="ECO:0007669"/>
    <property type="project" value="TreeGrafter"/>
</dbReference>
<dbReference type="GO" id="GO:0003917">
    <property type="term" value="F:DNA topoisomerase type I (single strand cut, ATP-independent) activity"/>
    <property type="evidence" value="ECO:0007669"/>
    <property type="project" value="InterPro"/>
</dbReference>
<gene>
    <name evidence="4" type="ORF">E1809_23670</name>
</gene>
<sequence>MTVGILMEKPSAARNGQAAWGGASGTFNGEQFVIAHARGHLYEFTAPHRMVDPALATKYRTWDLANLPWDLDDFSWALEPVKDTASVRDDMKAKLAACGEIAIATDNDPGTFEGDAIAIRAIIELGLDKPGVKFSRLFFTDESPASLQQAFVNRTPIRSLVDYPPFRTACYRASFDFASQQWSRIATNMARTSGKDIVPRQGRLKSAMVKLVGDQLKAHNDYVRKPYWTNRFRDENGVMYTNPEEPRFDRKSQVPQQYTASPVVPDSTTIKQTPPPRLLDLAALSSMLVGQGVKAKFVLETYQKMYEYTTPWAGSGPASGGVLSYPRTEDKTITPEQFSELAPLIDRIAAVVGVEVKHLTHRTARKTHVRPQGVHGANRPGPNVPPSLDAVEQKFGKTGRLIYETLGRNYLAMIAGDYVYEQQKGHVGKYPAFTGTANVPRSAGWKAVFDPDAGDDPAEKAARDSDDLGGSNGKGLGTRAEPFVFEGANKRPEHPSMKWLMKQLEKRDVGTGATRTSTYSEVTSTGTKYPLLVEKGRKLALAEAGEMSWLLLPGTHIGDLALTEKVYADMCDIAMGTATAEERLAIVADWVREDIAVMQKNAASMRATLGLKEQAVSGRVDGVWQTAPGGPKQVAFRKAWSGHEFTADECDRLLAGQTISFQATNKAGKPFTATGALAVGEFKGRKYVGFQPQVSDAPVAWCGRTFNQDEVDALIAGQQLALDGFVSAKTGNAFSCRVGWDAKTKKIVPDFGVDQPPLSWSGRKFSDGERAKLARGEALALTGFVSRRTGRTYDATVRWKEEKGAKKIVPSFG</sequence>
<dbReference type="PANTHER" id="PTHR11390:SF21">
    <property type="entry name" value="DNA TOPOISOMERASE 3-ALPHA"/>
    <property type="match status" value="1"/>
</dbReference>
<dbReference type="Gene3D" id="3.40.50.140">
    <property type="match status" value="1"/>
</dbReference>
<dbReference type="EMBL" id="SMRU01000044">
    <property type="protein sequence ID" value="TDF88577.1"/>
    <property type="molecule type" value="Genomic_DNA"/>
</dbReference>
<feature type="region of interest" description="Disordered" evidence="2">
    <location>
        <begin position="244"/>
        <end position="272"/>
    </location>
</feature>
<evidence type="ECO:0000313" key="4">
    <source>
        <dbReference type="EMBL" id="TDF88577.1"/>
    </source>
</evidence>
<dbReference type="InterPro" id="IPR023405">
    <property type="entry name" value="Topo_IA_core_domain"/>
</dbReference>
<organism evidence="4 5">
    <name type="scientific">Arthrobacter terricola</name>
    <dbReference type="NCBI Taxonomy" id="2547396"/>
    <lineage>
        <taxon>Bacteria</taxon>
        <taxon>Bacillati</taxon>
        <taxon>Actinomycetota</taxon>
        <taxon>Actinomycetes</taxon>
        <taxon>Micrococcales</taxon>
        <taxon>Micrococcaceae</taxon>
        <taxon>Arthrobacter</taxon>
    </lineage>
</organism>
<dbReference type="GO" id="GO:0006281">
    <property type="term" value="P:DNA repair"/>
    <property type="evidence" value="ECO:0007669"/>
    <property type="project" value="TreeGrafter"/>
</dbReference>
<comment type="caution">
    <text evidence="4">The sequence shown here is derived from an EMBL/GenBank/DDBJ whole genome shotgun (WGS) entry which is preliminary data.</text>
</comment>
<proteinExistence type="predicted"/>
<name>A0A4R5K6F9_9MICC</name>
<reference evidence="4 5" key="1">
    <citation type="submission" date="2019-03" db="EMBL/GenBank/DDBJ databases">
        <title>Whole genome sequence of Arthrobacter sp JH1-1.</title>
        <authorList>
            <person name="Trinh H.N."/>
        </authorList>
    </citation>
    <scope>NUCLEOTIDE SEQUENCE [LARGE SCALE GENOMIC DNA]</scope>
    <source>
        <strain evidence="4 5">JH1-1</strain>
    </source>
</reference>
<dbReference type="GO" id="GO:0006265">
    <property type="term" value="P:DNA topological change"/>
    <property type="evidence" value="ECO:0007669"/>
    <property type="project" value="InterPro"/>
</dbReference>
<dbReference type="RefSeq" id="WP_133206706.1">
    <property type="nucleotide sequence ID" value="NZ_SMRU01000044.1"/>
</dbReference>
<dbReference type="Proteomes" id="UP000295511">
    <property type="component" value="Unassembled WGS sequence"/>
</dbReference>
<dbReference type="Gene3D" id="2.70.20.10">
    <property type="entry name" value="Topoisomerase I, domain 3"/>
    <property type="match status" value="1"/>
</dbReference>
<dbReference type="OrthoDB" id="9803554at2"/>
<dbReference type="Pfam" id="PF01131">
    <property type="entry name" value="Topoisom_bac"/>
    <property type="match status" value="1"/>
</dbReference>
<dbReference type="InterPro" id="IPR013825">
    <property type="entry name" value="Topo_IA_cen_sub2"/>
</dbReference>
<dbReference type="InterPro" id="IPR013826">
    <property type="entry name" value="Topo_IA_cen_sub3"/>
</dbReference>
<keyword evidence="5" id="KW-1185">Reference proteome</keyword>
<feature type="region of interest" description="Disordered" evidence="2">
    <location>
        <begin position="362"/>
        <end position="387"/>
    </location>
</feature>